<gene>
    <name evidence="2" type="ORF">ADUPG1_012148</name>
</gene>
<organism evidence="2 3">
    <name type="scientific">Aduncisulcus paluster</name>
    <dbReference type="NCBI Taxonomy" id="2918883"/>
    <lineage>
        <taxon>Eukaryota</taxon>
        <taxon>Metamonada</taxon>
        <taxon>Carpediemonas-like organisms</taxon>
        <taxon>Aduncisulcus</taxon>
    </lineage>
</organism>
<feature type="non-terminal residue" evidence="2">
    <location>
        <position position="319"/>
    </location>
</feature>
<evidence type="ECO:0000313" key="2">
    <source>
        <dbReference type="EMBL" id="GKT22530.1"/>
    </source>
</evidence>
<accession>A0ABQ5JYG4</accession>
<reference evidence="2" key="1">
    <citation type="submission" date="2022-03" db="EMBL/GenBank/DDBJ databases">
        <title>Draft genome sequence of Aduncisulcus paluster, a free-living microaerophilic Fornicata.</title>
        <authorList>
            <person name="Yuyama I."/>
            <person name="Kume K."/>
            <person name="Tamura T."/>
            <person name="Inagaki Y."/>
            <person name="Hashimoto T."/>
        </authorList>
    </citation>
    <scope>NUCLEOTIDE SEQUENCE</scope>
    <source>
        <strain evidence="2">NY0171</strain>
    </source>
</reference>
<feature type="region of interest" description="Disordered" evidence="1">
    <location>
        <begin position="268"/>
        <end position="319"/>
    </location>
</feature>
<feature type="compositionally biased region" description="Polar residues" evidence="1">
    <location>
        <begin position="204"/>
        <end position="214"/>
    </location>
</feature>
<comment type="caution">
    <text evidence="2">The sequence shown here is derived from an EMBL/GenBank/DDBJ whole genome shotgun (WGS) entry which is preliminary data.</text>
</comment>
<feature type="compositionally biased region" description="Basic and acidic residues" evidence="1">
    <location>
        <begin position="115"/>
        <end position="178"/>
    </location>
</feature>
<feature type="region of interest" description="Disordered" evidence="1">
    <location>
        <begin position="86"/>
        <end position="219"/>
    </location>
</feature>
<dbReference type="Proteomes" id="UP001057375">
    <property type="component" value="Unassembled WGS sequence"/>
</dbReference>
<protein>
    <submittedName>
        <fullName evidence="2">Uncharacterized protein</fullName>
    </submittedName>
</protein>
<feature type="compositionally biased region" description="Basic and acidic residues" evidence="1">
    <location>
        <begin position="309"/>
        <end position="319"/>
    </location>
</feature>
<evidence type="ECO:0000313" key="3">
    <source>
        <dbReference type="Proteomes" id="UP001057375"/>
    </source>
</evidence>
<name>A0ABQ5JYG4_9EUKA</name>
<proteinExistence type="predicted"/>
<sequence length="319" mass="35175">MNSTAIAIVDRHGSYVCDFEDKSEAQSAYKYMMTFNKSFVSSPPPSPPSAELKSTVSVDKSVPGVETAIESQPTHSQEPQMTITSATTDTETPLDIIPSGGTEITPSGAEIPQIDTEKERNDDQIHEEHVEVVDPAEQKRLAKIAQAEEKKRKKEEEKRKKEEEKRKKEEAKRHAAENKRRKARGLPTLSEEEEEEEGKAQYAEQEQYNNTTGVDTGLSKISDVRADDFSGPMYVDYQDESSQEHEPAYTALTAAALKRINSGEIKALSLDDRRGDPDSIPPPLPPSASSHGGMSQISHRLGSLRTHGTSHESRISTGA</sequence>
<dbReference type="EMBL" id="BQXS01012409">
    <property type="protein sequence ID" value="GKT22530.1"/>
    <property type="molecule type" value="Genomic_DNA"/>
</dbReference>
<evidence type="ECO:0000256" key="1">
    <source>
        <dbReference type="SAM" id="MobiDB-lite"/>
    </source>
</evidence>
<keyword evidence="3" id="KW-1185">Reference proteome</keyword>